<dbReference type="RefSeq" id="WP_344824518.1">
    <property type="nucleotide sequence ID" value="NZ_BAAAUV010000004.1"/>
</dbReference>
<dbReference type="Pfam" id="PF13379">
    <property type="entry name" value="NMT1_2"/>
    <property type="match status" value="1"/>
</dbReference>
<sequence>MRFPALFKFATGVGAILLSASLLTACGDSGGDDAGAKSKITLGFSAWPGWFPWQVAQEKGLFTKNGVTVDLKYFESYTDSLQALASGAIDANSQTLNDTLASVSGGAKQTIVLVNDNSTGNDQIIARPGIASLADLKGKTVSAEPGTVDHYLLLLALKKAGLTERDITFRPLVTDAAAAAFASGKIDAVGAFAPFTTTALKLKGSSAIATSKDFPGAIPDHLVVQRELVDDRSEQVQALVQTWFDTLKWIKENPAEAVKIMSARASVSESDYRSYDAGTTIFSLEQNIKAFGTGTEPTNLGFQAEQIATFLVDSKLADAKPSLDGLLEPKFLQSVKP</sequence>
<keyword evidence="3 4" id="KW-0732">Signal</keyword>
<organism evidence="5 6">
    <name type="scientific">Actinocorallia longicatena</name>
    <dbReference type="NCBI Taxonomy" id="111803"/>
    <lineage>
        <taxon>Bacteria</taxon>
        <taxon>Bacillati</taxon>
        <taxon>Actinomycetota</taxon>
        <taxon>Actinomycetes</taxon>
        <taxon>Streptosporangiales</taxon>
        <taxon>Thermomonosporaceae</taxon>
        <taxon>Actinocorallia</taxon>
    </lineage>
</organism>
<evidence type="ECO:0000313" key="5">
    <source>
        <dbReference type="EMBL" id="GAA3203546.1"/>
    </source>
</evidence>
<feature type="signal peptide" evidence="4">
    <location>
        <begin position="1"/>
        <end position="25"/>
    </location>
</feature>
<comment type="similarity">
    <text evidence="2">Belongs to the bacterial solute-binding protein SsuA/TauA family.</text>
</comment>
<keyword evidence="6" id="KW-1185">Reference proteome</keyword>
<evidence type="ECO:0000256" key="1">
    <source>
        <dbReference type="ARBA" id="ARBA00004418"/>
    </source>
</evidence>
<dbReference type="EMBL" id="BAAAUV010000004">
    <property type="protein sequence ID" value="GAA3203546.1"/>
    <property type="molecule type" value="Genomic_DNA"/>
</dbReference>
<dbReference type="InterPro" id="IPR010067">
    <property type="entry name" value="ABC_SsuA_sub-bd"/>
</dbReference>
<dbReference type="PANTHER" id="PTHR30024:SF47">
    <property type="entry name" value="TAURINE-BINDING PERIPLASMIC PROTEIN"/>
    <property type="match status" value="1"/>
</dbReference>
<protein>
    <submittedName>
        <fullName evidence="5">ABC transporter substrate-binding protein</fullName>
    </submittedName>
</protein>
<dbReference type="PANTHER" id="PTHR30024">
    <property type="entry name" value="ALIPHATIC SULFONATES-BINDING PROTEIN-RELATED"/>
    <property type="match status" value="1"/>
</dbReference>
<comment type="subcellular location">
    <subcellularLocation>
        <location evidence="1">Periplasm</location>
    </subcellularLocation>
</comment>
<dbReference type="Gene3D" id="3.40.190.10">
    <property type="entry name" value="Periplasmic binding protein-like II"/>
    <property type="match status" value="2"/>
</dbReference>
<comment type="caution">
    <text evidence="5">The sequence shown here is derived from an EMBL/GenBank/DDBJ whole genome shotgun (WGS) entry which is preliminary data.</text>
</comment>
<gene>
    <name evidence="5" type="ORF">GCM10010468_17680</name>
</gene>
<evidence type="ECO:0000256" key="3">
    <source>
        <dbReference type="ARBA" id="ARBA00022729"/>
    </source>
</evidence>
<reference evidence="6" key="1">
    <citation type="journal article" date="2019" name="Int. J. Syst. Evol. Microbiol.">
        <title>The Global Catalogue of Microorganisms (GCM) 10K type strain sequencing project: providing services to taxonomists for standard genome sequencing and annotation.</title>
        <authorList>
            <consortium name="The Broad Institute Genomics Platform"/>
            <consortium name="The Broad Institute Genome Sequencing Center for Infectious Disease"/>
            <person name="Wu L."/>
            <person name="Ma J."/>
        </authorList>
    </citation>
    <scope>NUCLEOTIDE SEQUENCE [LARGE SCALE GENOMIC DNA]</scope>
    <source>
        <strain evidence="6">JCM 9377</strain>
    </source>
</reference>
<name>A0ABP6Q3Y4_9ACTN</name>
<dbReference type="NCBIfam" id="TIGR01728">
    <property type="entry name" value="SsuA_fam"/>
    <property type="match status" value="1"/>
</dbReference>
<evidence type="ECO:0000313" key="6">
    <source>
        <dbReference type="Proteomes" id="UP001501237"/>
    </source>
</evidence>
<dbReference type="SUPFAM" id="SSF53850">
    <property type="entry name" value="Periplasmic binding protein-like II"/>
    <property type="match status" value="1"/>
</dbReference>
<proteinExistence type="inferred from homology"/>
<feature type="chain" id="PRO_5045984942" evidence="4">
    <location>
        <begin position="26"/>
        <end position="337"/>
    </location>
</feature>
<evidence type="ECO:0000256" key="2">
    <source>
        <dbReference type="ARBA" id="ARBA00010742"/>
    </source>
</evidence>
<dbReference type="PROSITE" id="PS51257">
    <property type="entry name" value="PROKAR_LIPOPROTEIN"/>
    <property type="match status" value="1"/>
</dbReference>
<evidence type="ECO:0000256" key="4">
    <source>
        <dbReference type="SAM" id="SignalP"/>
    </source>
</evidence>
<dbReference type="Proteomes" id="UP001501237">
    <property type="component" value="Unassembled WGS sequence"/>
</dbReference>
<dbReference type="CDD" id="cd13563">
    <property type="entry name" value="PBP2_SsuA_like_6"/>
    <property type="match status" value="1"/>
</dbReference>
<accession>A0ABP6Q3Y4</accession>